<keyword evidence="3" id="KW-1185">Reference proteome</keyword>
<evidence type="ECO:0000313" key="2">
    <source>
        <dbReference type="EMBL" id="CAB1448786.1"/>
    </source>
</evidence>
<dbReference type="AlphaFoldDB" id="A0A9N7Z3S6"/>
<dbReference type="InterPro" id="IPR052817">
    <property type="entry name" value="MIT_domain_contain_protein1"/>
</dbReference>
<proteinExistence type="predicted"/>
<dbReference type="Proteomes" id="UP001153269">
    <property type="component" value="Unassembled WGS sequence"/>
</dbReference>
<dbReference type="PANTHER" id="PTHR21222">
    <property type="entry name" value="MIT DOMAIN-CONTAINING PROTEIN 1"/>
    <property type="match status" value="1"/>
</dbReference>
<dbReference type="EMBL" id="CADEAL010003990">
    <property type="protein sequence ID" value="CAB1448786.1"/>
    <property type="molecule type" value="Genomic_DNA"/>
</dbReference>
<evidence type="ECO:0000259" key="1">
    <source>
        <dbReference type="Pfam" id="PF16565"/>
    </source>
</evidence>
<comment type="caution">
    <text evidence="2">The sequence shown here is derived from an EMBL/GenBank/DDBJ whole genome shotgun (WGS) entry which is preliminary data.</text>
</comment>
<dbReference type="GO" id="GO:0061952">
    <property type="term" value="P:midbody abscission"/>
    <property type="evidence" value="ECO:0007669"/>
    <property type="project" value="TreeGrafter"/>
</dbReference>
<dbReference type="Pfam" id="PF16565">
    <property type="entry name" value="MIT_C"/>
    <property type="match status" value="1"/>
</dbReference>
<dbReference type="InterPro" id="IPR032341">
    <property type="entry name" value="MITD1_C"/>
</dbReference>
<organism evidence="2 3">
    <name type="scientific">Pleuronectes platessa</name>
    <name type="common">European plaice</name>
    <dbReference type="NCBI Taxonomy" id="8262"/>
    <lineage>
        <taxon>Eukaryota</taxon>
        <taxon>Metazoa</taxon>
        <taxon>Chordata</taxon>
        <taxon>Craniata</taxon>
        <taxon>Vertebrata</taxon>
        <taxon>Euteleostomi</taxon>
        <taxon>Actinopterygii</taxon>
        <taxon>Neopterygii</taxon>
        <taxon>Teleostei</taxon>
        <taxon>Neoteleostei</taxon>
        <taxon>Acanthomorphata</taxon>
        <taxon>Carangaria</taxon>
        <taxon>Pleuronectiformes</taxon>
        <taxon>Pleuronectoidei</taxon>
        <taxon>Pleuronectidae</taxon>
        <taxon>Pleuronectes</taxon>
    </lineage>
</organism>
<protein>
    <recommendedName>
        <fullName evidence="1">MITD1 C-terminal phospholipase D-like domain-containing protein</fullName>
    </recommendedName>
</protein>
<evidence type="ECO:0000313" key="3">
    <source>
        <dbReference type="Proteomes" id="UP001153269"/>
    </source>
</evidence>
<feature type="domain" description="MITD1 C-terminal phospholipase D-like" evidence="1">
    <location>
        <begin position="2"/>
        <end position="103"/>
    </location>
</feature>
<accession>A0A9N7Z3S6</accession>
<dbReference type="InterPro" id="IPR038113">
    <property type="entry name" value="MITD1_C_sf"/>
</dbReference>
<gene>
    <name evidence="2" type="ORF">PLEPLA_LOCUS36435</name>
</gene>
<dbReference type="GO" id="GO:0030496">
    <property type="term" value="C:midbody"/>
    <property type="evidence" value="ECO:0007669"/>
    <property type="project" value="TreeGrafter"/>
</dbReference>
<name>A0A9N7Z3S6_PLEPL</name>
<dbReference type="Gene3D" id="3.30.870.30">
    <property type="entry name" value="MITD, C-terminal phospholipase D-like domain"/>
    <property type="match status" value="1"/>
</dbReference>
<reference evidence="2" key="1">
    <citation type="submission" date="2020-03" db="EMBL/GenBank/DDBJ databases">
        <authorList>
            <person name="Weist P."/>
        </authorList>
    </citation>
    <scope>NUCLEOTIDE SEQUENCE</scope>
</reference>
<sequence length="129" mass="15215">MEVWVEDPYIRHTHQLYNFVRFCEMLLKAPCKVKRIHLLTSQDEQDSSQQTRALAELKESLSAHGMDLDVQYSSTIHDRESRFDNGWIIKIGRGLDGFKRHKNFHKQFKEMAAAMETPLSSSEKWFNRS</sequence>
<dbReference type="PANTHER" id="PTHR21222:SF1">
    <property type="entry name" value="MIT DOMAIN-CONTAINING PROTEIN 1"/>
    <property type="match status" value="1"/>
</dbReference>